<evidence type="ECO:0000256" key="7">
    <source>
        <dbReference type="RuleBase" id="RU365066"/>
    </source>
</evidence>
<feature type="transmembrane region" description="Helical" evidence="7">
    <location>
        <begin position="216"/>
        <end position="235"/>
    </location>
</feature>
<comment type="similarity">
    <text evidence="7">Belongs to the PGAP3 family.</text>
</comment>
<evidence type="ECO:0000256" key="4">
    <source>
        <dbReference type="ARBA" id="ARBA00022729"/>
    </source>
</evidence>
<dbReference type="GO" id="GO:0006506">
    <property type="term" value="P:GPI anchor biosynthetic process"/>
    <property type="evidence" value="ECO:0007669"/>
    <property type="project" value="UniProtKB-KW"/>
</dbReference>
<dbReference type="GO" id="GO:0016788">
    <property type="term" value="F:hydrolase activity, acting on ester bonds"/>
    <property type="evidence" value="ECO:0007669"/>
    <property type="project" value="TreeGrafter"/>
</dbReference>
<dbReference type="AlphaFoldDB" id="A0A433QWE8"/>
<sequence length="325" mass="37756">MKPSLLFAAFAFALLIQLTNASEGDRSYEFFHCVTICSLTTCSPDQSLPLTLRLTFWTCPQNCEYTCMHRITDAAKLSDDPILQYYGKWPFHRFLGIQEPASVLFSLGNGYMHLRHWSVLRQKIPLTYHLRPYYLSWVVVGVNSWLWSAVFHTRDFNLTEKLDYYSAALSILYALFFAVVRILRLRSPILIGAWGMLCLACYTAHVSYLSFVRFDYHYNIIANGAVAVLHNLFWLTWSAWQYTSWSHAKGGNRAFAWYPAAGVVLVSLAMALEVFDFPPYWGVFDAHSLWHLSTIPLIPIWHRFMLEDTRFEVEVGKREDKMRKD</sequence>
<protein>
    <recommendedName>
        <fullName evidence="7">Post-GPI attachment to proteins factor 3</fullName>
    </recommendedName>
</protein>
<feature type="signal peptide" evidence="7">
    <location>
        <begin position="1"/>
        <end position="21"/>
    </location>
</feature>
<evidence type="ECO:0000256" key="3">
    <source>
        <dbReference type="ARBA" id="ARBA00022692"/>
    </source>
</evidence>
<keyword evidence="2 7" id="KW-0337">GPI-anchor biosynthesis</keyword>
<dbReference type="Proteomes" id="UP000274822">
    <property type="component" value="Unassembled WGS sequence"/>
</dbReference>
<reference evidence="8 9" key="1">
    <citation type="journal article" date="2018" name="New Phytol.">
        <title>Phylogenomics of Endogonaceae and evolution of mycorrhizas within Mucoromycota.</title>
        <authorList>
            <person name="Chang Y."/>
            <person name="Desiro A."/>
            <person name="Na H."/>
            <person name="Sandor L."/>
            <person name="Lipzen A."/>
            <person name="Clum A."/>
            <person name="Barry K."/>
            <person name="Grigoriev I.V."/>
            <person name="Martin F.M."/>
            <person name="Stajich J.E."/>
            <person name="Smith M.E."/>
            <person name="Bonito G."/>
            <person name="Spatafora J.W."/>
        </authorList>
    </citation>
    <scope>NUCLEOTIDE SEQUENCE [LARGE SCALE GENOMIC DNA]</scope>
    <source>
        <strain evidence="8 9">AD002</strain>
    </source>
</reference>
<dbReference type="EMBL" id="RBNJ01000731">
    <property type="protein sequence ID" value="RUS34086.1"/>
    <property type="molecule type" value="Genomic_DNA"/>
</dbReference>
<dbReference type="GO" id="GO:0005789">
    <property type="term" value="C:endoplasmic reticulum membrane"/>
    <property type="evidence" value="ECO:0007669"/>
    <property type="project" value="UniProtKB-SubCell"/>
</dbReference>
<evidence type="ECO:0000256" key="1">
    <source>
        <dbReference type="ARBA" id="ARBA00004127"/>
    </source>
</evidence>
<feature type="chain" id="PRO_5018816402" description="Post-GPI attachment to proteins factor 3" evidence="7">
    <location>
        <begin position="22"/>
        <end position="325"/>
    </location>
</feature>
<accession>A0A433QWE8</accession>
<evidence type="ECO:0000256" key="6">
    <source>
        <dbReference type="ARBA" id="ARBA00023136"/>
    </source>
</evidence>
<evidence type="ECO:0000313" key="9">
    <source>
        <dbReference type="Proteomes" id="UP000274822"/>
    </source>
</evidence>
<evidence type="ECO:0000256" key="5">
    <source>
        <dbReference type="ARBA" id="ARBA00022989"/>
    </source>
</evidence>
<proteinExistence type="inferred from homology"/>
<dbReference type="Pfam" id="PF04080">
    <property type="entry name" value="Per1"/>
    <property type="match status" value="1"/>
</dbReference>
<feature type="transmembrane region" description="Helical" evidence="7">
    <location>
        <begin position="133"/>
        <end position="152"/>
    </location>
</feature>
<comment type="caution">
    <text evidence="8">The sequence shown here is derived from an EMBL/GenBank/DDBJ whole genome shotgun (WGS) entry which is preliminary data.</text>
</comment>
<keyword evidence="9" id="KW-1185">Reference proteome</keyword>
<keyword evidence="3 7" id="KW-0812">Transmembrane</keyword>
<feature type="transmembrane region" description="Helical" evidence="7">
    <location>
        <begin position="255"/>
        <end position="275"/>
    </location>
</feature>
<organism evidence="8 9">
    <name type="scientific">Jimgerdemannia flammicorona</name>
    <dbReference type="NCBI Taxonomy" id="994334"/>
    <lineage>
        <taxon>Eukaryota</taxon>
        <taxon>Fungi</taxon>
        <taxon>Fungi incertae sedis</taxon>
        <taxon>Mucoromycota</taxon>
        <taxon>Mucoromycotina</taxon>
        <taxon>Endogonomycetes</taxon>
        <taxon>Endogonales</taxon>
        <taxon>Endogonaceae</taxon>
        <taxon>Jimgerdemannia</taxon>
    </lineage>
</organism>
<feature type="transmembrane region" description="Helical" evidence="7">
    <location>
        <begin position="164"/>
        <end position="183"/>
    </location>
</feature>
<comment type="subcellular location">
    <subcellularLocation>
        <location evidence="1">Endomembrane system</location>
        <topology evidence="1">Multi-pass membrane protein</topology>
    </subcellularLocation>
    <subcellularLocation>
        <location evidence="7">Endoplasmic reticulum membrane</location>
        <topology evidence="7">Multi-pass membrane protein</topology>
    </subcellularLocation>
</comment>
<keyword evidence="6 7" id="KW-0472">Membrane</keyword>
<comment type="function">
    <text evidence="7">Involved in the lipid remodeling steps of GPI-anchor maturation.</text>
</comment>
<comment type="caution">
    <text evidence="7">Lacks conserved residue(s) required for the propagation of feature annotation.</text>
</comment>
<gene>
    <name evidence="8" type="ORF">BC938DRAFT_482415</name>
</gene>
<dbReference type="InterPro" id="IPR007217">
    <property type="entry name" value="Per1-like"/>
</dbReference>
<dbReference type="PANTHER" id="PTHR13148:SF0">
    <property type="entry name" value="POST-GPI ATTACHMENT TO PROTEINS FACTOR 3"/>
    <property type="match status" value="1"/>
</dbReference>
<evidence type="ECO:0000256" key="2">
    <source>
        <dbReference type="ARBA" id="ARBA00022502"/>
    </source>
</evidence>
<name>A0A433QWE8_9FUNG</name>
<keyword evidence="4 7" id="KW-0732">Signal</keyword>
<keyword evidence="5 7" id="KW-1133">Transmembrane helix</keyword>
<keyword evidence="7" id="KW-0256">Endoplasmic reticulum</keyword>
<feature type="transmembrane region" description="Helical" evidence="7">
    <location>
        <begin position="190"/>
        <end position="210"/>
    </location>
</feature>
<evidence type="ECO:0000313" key="8">
    <source>
        <dbReference type="EMBL" id="RUS34086.1"/>
    </source>
</evidence>
<dbReference type="PANTHER" id="PTHR13148">
    <property type="entry name" value="PER1-RELATED"/>
    <property type="match status" value="1"/>
</dbReference>